<comment type="similarity">
    <text evidence="5">In the N-terminal section; belongs to the TRAFAC class translation factor GTPase superfamily. Classic translation factor GTPase family. CysN/NodQ subfamily.</text>
</comment>
<keyword evidence="17" id="KW-1185">Reference proteome</keyword>
<accession>A0ABS3NFM6</accession>
<comment type="pathway">
    <text evidence="3 14">Sulfur metabolism; hydrogen sulfide biosynthesis; sulfite from sulfate: step 2/3.</text>
</comment>
<dbReference type="InterPro" id="IPR059117">
    <property type="entry name" value="APS_kinase_dom"/>
</dbReference>
<dbReference type="EC" id="2.7.1.25" evidence="14"/>
<dbReference type="Proteomes" id="UP000664882">
    <property type="component" value="Unassembled WGS sequence"/>
</dbReference>
<dbReference type="InterPro" id="IPR000795">
    <property type="entry name" value="T_Tr_GTP-bd_dom"/>
</dbReference>
<dbReference type="InterPro" id="IPR011779">
    <property type="entry name" value="SO4_adenylTrfase_lsu"/>
</dbReference>
<evidence type="ECO:0000256" key="10">
    <source>
        <dbReference type="ARBA" id="ARBA00023134"/>
    </source>
</evidence>
<evidence type="ECO:0000256" key="5">
    <source>
        <dbReference type="ARBA" id="ARBA00007237"/>
    </source>
</evidence>
<dbReference type="PANTHER" id="PTHR23115">
    <property type="entry name" value="TRANSLATION FACTOR"/>
    <property type="match status" value="1"/>
</dbReference>
<comment type="catalytic activity">
    <reaction evidence="12 13">
        <text>sulfate + ATP + H(+) = adenosine 5'-phosphosulfate + diphosphate</text>
        <dbReference type="Rhea" id="RHEA:18133"/>
        <dbReference type="ChEBI" id="CHEBI:15378"/>
        <dbReference type="ChEBI" id="CHEBI:16189"/>
        <dbReference type="ChEBI" id="CHEBI:30616"/>
        <dbReference type="ChEBI" id="CHEBI:33019"/>
        <dbReference type="ChEBI" id="CHEBI:58243"/>
        <dbReference type="EC" id="2.7.7.4"/>
    </reaction>
</comment>
<dbReference type="InterPro" id="IPR004161">
    <property type="entry name" value="EFTu-like_2"/>
</dbReference>
<dbReference type="NCBIfam" id="NF003478">
    <property type="entry name" value="PRK05124.1"/>
    <property type="match status" value="1"/>
</dbReference>
<comment type="function">
    <text evidence="2">APS kinase catalyzes the synthesis of activated sulfate.</text>
</comment>
<keyword evidence="9 13" id="KW-0067">ATP-binding</keyword>
<dbReference type="InterPro" id="IPR054696">
    <property type="entry name" value="GTP-eEF1A_C"/>
</dbReference>
<keyword evidence="7 13" id="KW-0548">Nucleotidyltransferase</keyword>
<dbReference type="HAMAP" id="MF_00065">
    <property type="entry name" value="Adenylyl_sulf_kinase"/>
    <property type="match status" value="1"/>
</dbReference>
<dbReference type="InterPro" id="IPR050100">
    <property type="entry name" value="TRAFAC_GTPase_members"/>
</dbReference>
<evidence type="ECO:0000313" key="17">
    <source>
        <dbReference type="Proteomes" id="UP000664882"/>
    </source>
</evidence>
<dbReference type="Pfam" id="PF22594">
    <property type="entry name" value="GTP-eEF1A_C"/>
    <property type="match status" value="1"/>
</dbReference>
<dbReference type="HAMAP" id="MF_00062">
    <property type="entry name" value="Sulf_adenylyltr_sub1"/>
    <property type="match status" value="1"/>
</dbReference>
<dbReference type="Pfam" id="PF00009">
    <property type="entry name" value="GTP_EFTU"/>
    <property type="match status" value="1"/>
</dbReference>
<evidence type="ECO:0000313" key="16">
    <source>
        <dbReference type="EMBL" id="MBO1519389.1"/>
    </source>
</evidence>
<dbReference type="Gene3D" id="3.40.50.300">
    <property type="entry name" value="P-loop containing nucleotide triphosphate hydrolases"/>
    <property type="match status" value="2"/>
</dbReference>
<keyword evidence="14" id="KW-0597">Phosphoprotein</keyword>
<dbReference type="InterPro" id="IPR044138">
    <property type="entry name" value="CysN_II"/>
</dbReference>
<dbReference type="CDD" id="cd04095">
    <property type="entry name" value="CysN_NoDQ_III"/>
    <property type="match status" value="1"/>
</dbReference>
<comment type="subunit">
    <text evidence="13">Heterodimer composed of CysD, the smaller subunit, and CysN.</text>
</comment>
<evidence type="ECO:0000256" key="11">
    <source>
        <dbReference type="ARBA" id="ARBA00023268"/>
    </source>
</evidence>
<evidence type="ECO:0000256" key="3">
    <source>
        <dbReference type="ARBA" id="ARBA00004806"/>
    </source>
</evidence>
<comment type="similarity">
    <text evidence="14">Belongs to the APS kinase family.</text>
</comment>
<dbReference type="PROSITE" id="PS51722">
    <property type="entry name" value="G_TR_2"/>
    <property type="match status" value="1"/>
</dbReference>
<dbReference type="Pfam" id="PF01583">
    <property type="entry name" value="APS_kinase"/>
    <property type="match status" value="1"/>
</dbReference>
<feature type="binding site" evidence="13">
    <location>
        <begin position="30"/>
        <end position="37"/>
    </location>
    <ligand>
        <name>GTP</name>
        <dbReference type="ChEBI" id="CHEBI:37565"/>
    </ligand>
</feature>
<feature type="domain" description="Tr-type G" evidence="15">
    <location>
        <begin position="21"/>
        <end position="239"/>
    </location>
</feature>
<dbReference type="InterPro" id="IPR031157">
    <property type="entry name" value="G_TR_CS"/>
</dbReference>
<evidence type="ECO:0000256" key="7">
    <source>
        <dbReference type="ARBA" id="ARBA00022695"/>
    </source>
</evidence>
<evidence type="ECO:0000256" key="13">
    <source>
        <dbReference type="HAMAP-Rule" id="MF_00062"/>
    </source>
</evidence>
<dbReference type="CDD" id="cd02027">
    <property type="entry name" value="APSK"/>
    <property type="match status" value="1"/>
</dbReference>
<comment type="function">
    <text evidence="13">With CysD forms the ATP sulfurylase (ATPS) that catalyzes the adenylation of sulfate producing adenosine 5'-phosphosulfate (APS) and diphosphate, the first enzymatic step in sulfur assimilation pathway. APS synthesis involves the formation of a high-energy phosphoric-sulfuric acid anhydride bond driven by GTP hydrolysis by CysN coupled to ATP hydrolysis by CysD.</text>
</comment>
<keyword evidence="6 13" id="KW-0808">Transferase</keyword>
<keyword evidence="8 13" id="KW-0547">Nucleotide-binding</keyword>
<evidence type="ECO:0000256" key="8">
    <source>
        <dbReference type="ARBA" id="ARBA00022741"/>
    </source>
</evidence>
<dbReference type="InterPro" id="IPR002891">
    <property type="entry name" value="APS"/>
</dbReference>
<name>A0ABS3NFM6_9GAMM</name>
<feature type="active site" description="Phosphoserine intermediate" evidence="14">
    <location>
        <position position="546"/>
    </location>
</feature>
<dbReference type="Pfam" id="PF03144">
    <property type="entry name" value="GTP_EFTU_D2"/>
    <property type="match status" value="1"/>
</dbReference>
<comment type="function">
    <text evidence="14">Catalyzes the synthesis of activated sulfate.</text>
</comment>
<evidence type="ECO:0000256" key="6">
    <source>
        <dbReference type="ARBA" id="ARBA00022679"/>
    </source>
</evidence>
<dbReference type="InterPro" id="IPR009000">
    <property type="entry name" value="Transl_B-barrel_sf"/>
</dbReference>
<dbReference type="SUPFAM" id="SSF50447">
    <property type="entry name" value="Translation proteins"/>
    <property type="match status" value="1"/>
</dbReference>
<dbReference type="NCBIfam" id="TIGR02034">
    <property type="entry name" value="CysN"/>
    <property type="match status" value="1"/>
</dbReference>
<evidence type="ECO:0000256" key="1">
    <source>
        <dbReference type="ARBA" id="ARBA00001823"/>
    </source>
</evidence>
<comment type="similarity">
    <text evidence="4">In the C-terminal section; belongs to the APS kinase family.</text>
</comment>
<organism evidence="16 17">
    <name type="scientific">Oceanisphaera pacifica</name>
    <dbReference type="NCBI Taxonomy" id="2818389"/>
    <lineage>
        <taxon>Bacteria</taxon>
        <taxon>Pseudomonadati</taxon>
        <taxon>Pseudomonadota</taxon>
        <taxon>Gammaproteobacteria</taxon>
        <taxon>Aeromonadales</taxon>
        <taxon>Aeromonadaceae</taxon>
        <taxon>Oceanisphaera</taxon>
    </lineage>
</organism>
<dbReference type="EC" id="2.7.7.4" evidence="13"/>
<dbReference type="NCBIfam" id="NF003013">
    <property type="entry name" value="PRK03846.1"/>
    <property type="match status" value="1"/>
</dbReference>
<dbReference type="GO" id="GO:0004781">
    <property type="term" value="F:sulfate adenylyltransferase (ATP) activity"/>
    <property type="evidence" value="ECO:0007669"/>
    <property type="project" value="UniProtKB-EC"/>
</dbReference>
<dbReference type="SUPFAM" id="SSF50465">
    <property type="entry name" value="EF-Tu/eEF-1alpha/eIF2-gamma C-terminal domain"/>
    <property type="match status" value="1"/>
</dbReference>
<dbReference type="NCBIfam" id="NF004035">
    <property type="entry name" value="PRK05506.1"/>
    <property type="match status" value="1"/>
</dbReference>
<comment type="caution">
    <text evidence="16">The sequence shown here is derived from an EMBL/GenBank/DDBJ whole genome shotgun (WGS) entry which is preliminary data.</text>
</comment>
<dbReference type="EMBL" id="JAGDFX010000007">
    <property type="protein sequence ID" value="MBO1519389.1"/>
    <property type="molecule type" value="Genomic_DNA"/>
</dbReference>
<dbReference type="InterPro" id="IPR009001">
    <property type="entry name" value="Transl_elong_EF1A/Init_IF2_C"/>
</dbReference>
<dbReference type="InterPro" id="IPR044139">
    <property type="entry name" value="CysN_NoDQ_III"/>
</dbReference>
<evidence type="ECO:0000259" key="15">
    <source>
        <dbReference type="PROSITE" id="PS51722"/>
    </source>
</evidence>
<evidence type="ECO:0000256" key="4">
    <source>
        <dbReference type="ARBA" id="ARBA00005438"/>
    </source>
</evidence>
<proteinExistence type="inferred from homology"/>
<protein>
    <recommendedName>
        <fullName evidence="13 14">Multifunctional fusion protein</fullName>
    </recommendedName>
    <domain>
        <recommendedName>
            <fullName evidence="13">Sulfate adenylyltransferase subunit 1</fullName>
            <ecNumber evidence="13">2.7.7.4</ecNumber>
        </recommendedName>
        <alternativeName>
            <fullName evidence="13">ATP-sulfurylase large subunit</fullName>
        </alternativeName>
        <alternativeName>
            <fullName evidence="13">Sulfate adenylate transferase</fullName>
            <shortName evidence="13">SAT</shortName>
        </alternativeName>
    </domain>
    <domain>
        <recommendedName>
            <fullName evidence="14">Adenylyl-sulfate kinase</fullName>
            <ecNumber evidence="14">2.7.1.25</ecNumber>
        </recommendedName>
        <alternativeName>
            <fullName evidence="14">APS kinase</fullName>
        </alternativeName>
        <alternativeName>
            <fullName evidence="14">ATP adenosine-5'-phosphosulfate 3'-phosphotransferase</fullName>
        </alternativeName>
        <alternativeName>
            <fullName evidence="14">Adenosine-5'-phosphosulfate kinase</fullName>
        </alternativeName>
    </domain>
</protein>
<dbReference type="NCBIfam" id="TIGR00455">
    <property type="entry name" value="apsK"/>
    <property type="match status" value="1"/>
</dbReference>
<keyword evidence="14" id="KW-0418">Kinase</keyword>
<dbReference type="CDD" id="cd04166">
    <property type="entry name" value="CysN_ATPS"/>
    <property type="match status" value="1"/>
</dbReference>
<feature type="binding site" evidence="14">
    <location>
        <begin position="472"/>
        <end position="479"/>
    </location>
    <ligand>
        <name>ATP</name>
        <dbReference type="ChEBI" id="CHEBI:30616"/>
    </ligand>
</feature>
<comment type="pathway">
    <text evidence="13">Sulfur metabolism; hydrogen sulfide biosynthesis; sulfite from sulfate: step 1/3.</text>
</comment>
<dbReference type="InterPro" id="IPR027417">
    <property type="entry name" value="P-loop_NTPase"/>
</dbReference>
<evidence type="ECO:0000256" key="14">
    <source>
        <dbReference type="HAMAP-Rule" id="MF_00065"/>
    </source>
</evidence>
<feature type="binding site" evidence="13">
    <location>
        <begin position="164"/>
        <end position="167"/>
    </location>
    <ligand>
        <name>GTP</name>
        <dbReference type="ChEBI" id="CHEBI:37565"/>
    </ligand>
</feature>
<gene>
    <name evidence="13 16" type="primary">cysN</name>
    <name evidence="14" type="synonym">cysC</name>
    <name evidence="16" type="ORF">J3U76_07065</name>
</gene>
<sequence length="639" mass="70472">MNETTLLETNIEEYLKAHEQKSLLRFITCGSVDDGKSTLIGRLLFESKMLFEDQLAAMEADSQKWGTQGEDMDFALLVDGLAAEREQGITIDVAYRFFATEKRKFIVADTPGHEQYTRNMVTGASTADAAILMVDARKGILTQTRRHSYLMSLLGIRNIVVAINKMDLVDYSQARFDDIVAEYGQFAEQLGLTNVTYLPLSAFKGDNIVTKSANTPWFSAPQYAGTTLMEFLETVEINDAHMQSAPFRLPVQWVNRPNLDFRGFSGTITSGVVKSGDRIRVQPSGKESEVARIVTYDGDLAQAIAGQSVTLTLKDEIDISRGDVISIAQAPAETADQFESTLVWMNEAALLPGRPYLLKVGTQTVTASITDIKYQVNVNTLEHTAAKQLELNGIGVCNLSLDRAIAFDDYKTNKDTGGFILIDRLSNTTVAAGMLHFALRRSQNIHYQHVDVNKQARALTKGQTPSVLWFTGLSGAGKSTIANLVEKKLHALGNHTYLLDGDNVRHGLNKDLGFTDADRVENIRRVGEVSKLMVDAGLIVLTAFISPFKAERRMAREQLADGEFIEVFVDTPLAIAEERDVKGLYKKARSGELKNFTGIDSAYETPEAPEIHLDAANLSADEAAELVITELRKRGIILS</sequence>
<evidence type="ECO:0000256" key="9">
    <source>
        <dbReference type="ARBA" id="ARBA00022840"/>
    </source>
</evidence>
<reference evidence="16 17" key="1">
    <citation type="submission" date="2021-03" db="EMBL/GenBank/DDBJ databases">
        <title>Oceanisphaera sp. nov., isolated from the intestine.</title>
        <authorList>
            <person name="Zhao L.-H."/>
            <person name="Shi L.-F."/>
        </authorList>
    </citation>
    <scope>NUCLEOTIDE SEQUENCE [LARGE SCALE GENOMIC DNA]</scope>
    <source>
        <strain evidence="16 17">DM8</strain>
    </source>
</reference>
<dbReference type="CDD" id="cd03695">
    <property type="entry name" value="CysN_NodQ_II"/>
    <property type="match status" value="1"/>
</dbReference>
<dbReference type="SUPFAM" id="SSF52540">
    <property type="entry name" value="P-loop containing nucleoside triphosphate hydrolases"/>
    <property type="match status" value="2"/>
</dbReference>
<comment type="catalytic activity">
    <reaction evidence="1 14">
        <text>adenosine 5'-phosphosulfate + ATP = 3'-phosphoadenylyl sulfate + ADP + H(+)</text>
        <dbReference type="Rhea" id="RHEA:24152"/>
        <dbReference type="ChEBI" id="CHEBI:15378"/>
        <dbReference type="ChEBI" id="CHEBI:30616"/>
        <dbReference type="ChEBI" id="CHEBI:58243"/>
        <dbReference type="ChEBI" id="CHEBI:58339"/>
        <dbReference type="ChEBI" id="CHEBI:456216"/>
        <dbReference type="EC" id="2.7.1.25"/>
    </reaction>
</comment>
<dbReference type="PRINTS" id="PR00315">
    <property type="entry name" value="ELONGATNFCT"/>
</dbReference>
<feature type="binding site" evidence="13">
    <location>
        <begin position="109"/>
        <end position="113"/>
    </location>
    <ligand>
        <name>GTP</name>
        <dbReference type="ChEBI" id="CHEBI:37565"/>
    </ligand>
</feature>
<evidence type="ECO:0000256" key="2">
    <source>
        <dbReference type="ARBA" id="ARBA00002357"/>
    </source>
</evidence>
<keyword evidence="10 13" id="KW-0342">GTP-binding</keyword>
<dbReference type="InterPro" id="IPR041757">
    <property type="entry name" value="CysN_GTP-bd"/>
</dbReference>
<dbReference type="Gene3D" id="2.40.30.10">
    <property type="entry name" value="Translation factors"/>
    <property type="match status" value="2"/>
</dbReference>
<comment type="similarity">
    <text evidence="13">Belongs to the TRAFAC class translation factor GTPase superfamily. Classic translation factor GTPase family. CysN/NodQ subfamily.</text>
</comment>
<evidence type="ECO:0000256" key="12">
    <source>
        <dbReference type="ARBA" id="ARBA00049370"/>
    </source>
</evidence>
<keyword evidence="11" id="KW-0511">Multifunctional enzyme</keyword>
<dbReference type="PROSITE" id="PS00301">
    <property type="entry name" value="G_TR_1"/>
    <property type="match status" value="1"/>
</dbReference>